<evidence type="ECO:0000256" key="3">
    <source>
        <dbReference type="ARBA" id="ARBA00022448"/>
    </source>
</evidence>
<dbReference type="Gene3D" id="2.40.170.20">
    <property type="entry name" value="TonB-dependent receptor, beta-barrel domain"/>
    <property type="match status" value="1"/>
</dbReference>
<keyword evidence="15" id="KW-1185">Reference proteome</keyword>
<dbReference type="AlphaFoldDB" id="A0A0M6ZTH7"/>
<evidence type="ECO:0000259" key="12">
    <source>
        <dbReference type="Pfam" id="PF00593"/>
    </source>
</evidence>
<keyword evidence="5 10" id="KW-0812">Transmembrane</keyword>
<organism evidence="14 15">
    <name type="scientific">Roseibium alexandrii</name>
    <dbReference type="NCBI Taxonomy" id="388408"/>
    <lineage>
        <taxon>Bacteria</taxon>
        <taxon>Pseudomonadati</taxon>
        <taxon>Pseudomonadota</taxon>
        <taxon>Alphaproteobacteria</taxon>
        <taxon>Hyphomicrobiales</taxon>
        <taxon>Stappiaceae</taxon>
        <taxon>Roseibium</taxon>
    </lineage>
</organism>
<dbReference type="SUPFAM" id="SSF56935">
    <property type="entry name" value="Porins"/>
    <property type="match status" value="1"/>
</dbReference>
<reference evidence="15" key="1">
    <citation type="submission" date="2015-07" db="EMBL/GenBank/DDBJ databases">
        <authorList>
            <person name="Rodrigo-Torres Lidia"/>
            <person name="Arahal R.David."/>
        </authorList>
    </citation>
    <scope>NUCLEOTIDE SEQUENCE [LARGE SCALE GENOMIC DNA]</scope>
    <source>
        <strain evidence="15">CECT 5112</strain>
    </source>
</reference>
<dbReference type="Pfam" id="PF07715">
    <property type="entry name" value="Plug"/>
    <property type="match status" value="1"/>
</dbReference>
<gene>
    <name evidence="14" type="primary">hemR</name>
    <name evidence="14" type="ORF">LAX5112_00694</name>
</gene>
<dbReference type="InterPro" id="IPR037066">
    <property type="entry name" value="Plug_dom_sf"/>
</dbReference>
<dbReference type="STRING" id="388408.LAX5112_00694"/>
<evidence type="ECO:0000313" key="14">
    <source>
        <dbReference type="EMBL" id="CTQ65607.1"/>
    </source>
</evidence>
<dbReference type="InterPro" id="IPR039426">
    <property type="entry name" value="TonB-dep_rcpt-like"/>
</dbReference>
<evidence type="ECO:0000313" key="15">
    <source>
        <dbReference type="Proteomes" id="UP000053235"/>
    </source>
</evidence>
<evidence type="ECO:0000256" key="6">
    <source>
        <dbReference type="ARBA" id="ARBA00023077"/>
    </source>
</evidence>
<dbReference type="PANTHER" id="PTHR30069:SF41">
    <property type="entry name" value="HEME_HEMOPEXIN UTILIZATION PROTEIN C"/>
    <property type="match status" value="1"/>
</dbReference>
<dbReference type="NCBIfam" id="TIGR01785">
    <property type="entry name" value="TonB-hemin"/>
    <property type="match status" value="1"/>
</dbReference>
<dbReference type="GO" id="GO:0009279">
    <property type="term" value="C:cell outer membrane"/>
    <property type="evidence" value="ECO:0007669"/>
    <property type="project" value="UniProtKB-SubCell"/>
</dbReference>
<evidence type="ECO:0000256" key="8">
    <source>
        <dbReference type="ARBA" id="ARBA00023170"/>
    </source>
</evidence>
<evidence type="ECO:0000256" key="9">
    <source>
        <dbReference type="ARBA" id="ARBA00023237"/>
    </source>
</evidence>
<dbReference type="CDD" id="cd01347">
    <property type="entry name" value="ligand_gated_channel"/>
    <property type="match status" value="1"/>
</dbReference>
<dbReference type="PROSITE" id="PS52016">
    <property type="entry name" value="TONB_DEPENDENT_REC_3"/>
    <property type="match status" value="1"/>
</dbReference>
<sequence>MGLRNTLRADLLGGVALWMFAFGGAAFAQDEVATPLQRIVLGTGVEKVAIDTPQAVTVLDQGAIDNEQAATIGELFRDIPGVTVIGSDRIGGQSFNIRGIGDLASSDESKIIVTVDGATKFYEQYRLGSFFSDPELYKQVEVLRGPASSTLYGAGALGGVINFTTKDPSDFLKPEDTAVLRLKGMYDSNKWGFMTSAVGAVRLSENTEFLVNGLFRKSNDIEDGQGIEIPGSAFSSFSGLAKIVHHFGEDKEQAVRLSYQRWQSDADDTQYSQTNTAGFGTIDRDITDQTVVLNYENPASENPYLDLAVNLSFSDTQVEQKNSSLGAFSPSQLFEDGKYGYRTWQGKVENTFEHSGSAYENFLTVGTQLSYQERTAQTTSGAVGFHPEGTDTKIGVYVQDEFIWQDRLTLIPGVRVDSINLSPDTMIDGASDQSEVAFSPKLAALYKFNDTFSIFGSVAHTERAPTLDEMFSTSGATSTYPGGRLASLNLDKEQSNAVETGFSVSAYDLVHDGDGLQLKTTAFYNDLKDLISTNPDRGQTTPVRYYVNVDEAEIYGVEMEAAYNSEYVYSTVAFSIVRGEDKATGETLTSIPADTLAVTLGGRVPQYDLDFGWRGLFAASIDTGATAGPFAGYAVHDVFASWKPQEGHFAGMELRAAVENIFDKSYQNNLAGDSGRGRTFKLTLNKEISW</sequence>
<dbReference type="InterPro" id="IPR011276">
    <property type="entry name" value="TonB_haem/Hb_rcpt"/>
</dbReference>
<keyword evidence="8 14" id="KW-0675">Receptor</keyword>
<evidence type="ECO:0000256" key="1">
    <source>
        <dbReference type="ARBA" id="ARBA00004571"/>
    </source>
</evidence>
<evidence type="ECO:0000256" key="4">
    <source>
        <dbReference type="ARBA" id="ARBA00022452"/>
    </source>
</evidence>
<dbReference type="Gene3D" id="2.170.130.10">
    <property type="entry name" value="TonB-dependent receptor, plug domain"/>
    <property type="match status" value="1"/>
</dbReference>
<keyword evidence="6 11" id="KW-0798">TonB box</keyword>
<keyword evidence="9 10" id="KW-0998">Cell outer membrane</keyword>
<comment type="subcellular location">
    <subcellularLocation>
        <location evidence="1 10">Cell outer membrane</location>
        <topology evidence="1 10">Multi-pass membrane protein</topology>
    </subcellularLocation>
</comment>
<evidence type="ECO:0000256" key="11">
    <source>
        <dbReference type="RuleBase" id="RU003357"/>
    </source>
</evidence>
<dbReference type="GO" id="GO:0015344">
    <property type="term" value="F:siderophore uptake transmembrane transporter activity"/>
    <property type="evidence" value="ECO:0007669"/>
    <property type="project" value="TreeGrafter"/>
</dbReference>
<keyword evidence="3 10" id="KW-0813">Transport</keyword>
<dbReference type="GO" id="GO:0015232">
    <property type="term" value="F:heme transmembrane transporter activity"/>
    <property type="evidence" value="ECO:0007669"/>
    <property type="project" value="InterPro"/>
</dbReference>
<protein>
    <submittedName>
        <fullName evidence="14">Hemin receptor</fullName>
    </submittedName>
</protein>
<dbReference type="Proteomes" id="UP000053235">
    <property type="component" value="Unassembled WGS sequence"/>
</dbReference>
<evidence type="ECO:0000256" key="2">
    <source>
        <dbReference type="ARBA" id="ARBA00009810"/>
    </source>
</evidence>
<dbReference type="InterPro" id="IPR012910">
    <property type="entry name" value="Plug_dom"/>
</dbReference>
<keyword evidence="4 10" id="KW-1134">Transmembrane beta strand</keyword>
<evidence type="ECO:0000259" key="13">
    <source>
        <dbReference type="Pfam" id="PF07715"/>
    </source>
</evidence>
<comment type="similarity">
    <text evidence="2 10 11">Belongs to the TonB-dependent receptor family.</text>
</comment>
<keyword evidence="7 10" id="KW-0472">Membrane</keyword>
<dbReference type="EMBL" id="CXWD01000003">
    <property type="protein sequence ID" value="CTQ65607.1"/>
    <property type="molecule type" value="Genomic_DNA"/>
</dbReference>
<proteinExistence type="inferred from homology"/>
<dbReference type="InterPro" id="IPR000531">
    <property type="entry name" value="Beta-barrel_TonB"/>
</dbReference>
<evidence type="ECO:0000256" key="7">
    <source>
        <dbReference type="ARBA" id="ARBA00023136"/>
    </source>
</evidence>
<accession>A0A0M6ZTH7</accession>
<feature type="domain" description="TonB-dependent receptor-like beta-barrel" evidence="12">
    <location>
        <begin position="251"/>
        <end position="661"/>
    </location>
</feature>
<evidence type="ECO:0000256" key="5">
    <source>
        <dbReference type="ARBA" id="ARBA00022692"/>
    </source>
</evidence>
<dbReference type="InterPro" id="IPR036942">
    <property type="entry name" value="Beta-barrel_TonB_sf"/>
</dbReference>
<evidence type="ECO:0000256" key="10">
    <source>
        <dbReference type="PROSITE-ProRule" id="PRU01360"/>
    </source>
</evidence>
<dbReference type="RefSeq" id="WP_208981136.1">
    <property type="nucleotide sequence ID" value="NZ_CXWD01000003.1"/>
</dbReference>
<feature type="domain" description="TonB-dependent receptor plug" evidence="13">
    <location>
        <begin position="50"/>
        <end position="160"/>
    </location>
</feature>
<dbReference type="PANTHER" id="PTHR30069">
    <property type="entry name" value="TONB-DEPENDENT OUTER MEMBRANE RECEPTOR"/>
    <property type="match status" value="1"/>
</dbReference>
<name>A0A0M6ZTH7_9HYPH</name>
<dbReference type="GO" id="GO:0044718">
    <property type="term" value="P:siderophore transmembrane transport"/>
    <property type="evidence" value="ECO:0007669"/>
    <property type="project" value="TreeGrafter"/>
</dbReference>
<dbReference type="Pfam" id="PF00593">
    <property type="entry name" value="TonB_dep_Rec_b-barrel"/>
    <property type="match status" value="1"/>
</dbReference>